<organism evidence="14 15">
    <name type="scientific">Leucothrix arctica</name>
    <dbReference type="NCBI Taxonomy" id="1481894"/>
    <lineage>
        <taxon>Bacteria</taxon>
        <taxon>Pseudomonadati</taxon>
        <taxon>Pseudomonadota</taxon>
        <taxon>Gammaproteobacteria</taxon>
        <taxon>Thiotrichales</taxon>
        <taxon>Thiotrichaceae</taxon>
        <taxon>Leucothrix</taxon>
    </lineage>
</organism>
<dbReference type="InterPro" id="IPR003856">
    <property type="entry name" value="LPS_length_determ_N"/>
</dbReference>
<dbReference type="NCBIfam" id="TIGR01007">
    <property type="entry name" value="eps_fam"/>
    <property type="match status" value="1"/>
</dbReference>
<evidence type="ECO:0000256" key="6">
    <source>
        <dbReference type="ARBA" id="ARBA00022989"/>
    </source>
</evidence>
<keyword evidence="7 10" id="KW-0472">Membrane</keyword>
<evidence type="ECO:0000256" key="9">
    <source>
        <dbReference type="SAM" id="MobiDB-lite"/>
    </source>
</evidence>
<keyword evidence="6 10" id="KW-1133">Transmembrane helix</keyword>
<sequence length="750" mass="82746">MSRVPVVQQNGAVPQVGGAPHVSVMHAGPAPSVDEGQLSLRDIFSILGRRKWTILFTTLFTILFALLFTFSTKPSYVAHATIQIEKEAPTVVSFSPTTTQGAPDSLQDPFFRTRYEMLKSRALAETVVDQENLETSLRTAGEPPEAMKGFFSLFSVSKWLGSDKSAAEVDAQPQADITELFGKNLQIQAIDATHLVNIFYEASSPNEAQRTVSAVISNFIQMQIDTKSETGEYAKEFLSRELEKARGNLQNAEKKLVTYSNKNGILAIDSNQTRHVRKLNDLSAALVQAEIRRTAAESHFREMQNTGSVSTVLNNPVITNLKGRLVQLEGEYQEKLKLFKPGYPDMQRLNQQIIQLRQNLTRELSTIKGSLESDFESARRQEDKLRAELKSFNRELYSLQGKGLDYNTLKREVDSSGALYNGLLQRVEEFGISSAANANTSSISIIDPPREPVKKYRPNPKLNVLVGTLAGVLLGIGLAFLRDSLDQSIKSPDDLQKFTGLPVLGSIPKPDGKAKKNLALACKTAPDTQFAQAYRIFAANMKLQGHEADQVLLVTSTMGEEGKSTTACNLACAYAQMGMRVLLIDGDLRLPSIHHKIGIQNTTGLSDYLGNETDLVGITQTIKAIPNLFVITAGNFKADPMQLLSSEKMAYLIAQASQRFDFVIMDSAPASGLAETLVLSSLATKTLMVTNEKNMKNHSDRVKRTVDSLTRIKQNVSGFLVVNAKTAAQQDHKYLQRSRQRNNNRLLGRS</sequence>
<dbReference type="SUPFAM" id="SSF52540">
    <property type="entry name" value="P-loop containing nucleoside triphosphate hydrolases"/>
    <property type="match status" value="1"/>
</dbReference>
<gene>
    <name evidence="14" type="ORF">DKT75_03300</name>
</gene>
<evidence type="ECO:0000256" key="2">
    <source>
        <dbReference type="ARBA" id="ARBA00022475"/>
    </source>
</evidence>
<evidence type="ECO:0000259" key="11">
    <source>
        <dbReference type="Pfam" id="PF01656"/>
    </source>
</evidence>
<dbReference type="InterPro" id="IPR050445">
    <property type="entry name" value="Bact_polysacc_biosynth/exp"/>
</dbReference>
<protein>
    <recommendedName>
        <fullName evidence="16">Capsular biosynthesis protein</fullName>
    </recommendedName>
</protein>
<keyword evidence="2" id="KW-1003">Cell membrane</keyword>
<dbReference type="Pfam" id="PF13807">
    <property type="entry name" value="GNVR"/>
    <property type="match status" value="1"/>
</dbReference>
<comment type="caution">
    <text evidence="14">The sequence shown here is derived from an EMBL/GenBank/DDBJ whole genome shotgun (WGS) entry which is preliminary data.</text>
</comment>
<evidence type="ECO:0000256" key="1">
    <source>
        <dbReference type="ARBA" id="ARBA00004651"/>
    </source>
</evidence>
<dbReference type="AlphaFoldDB" id="A0A317CJY0"/>
<comment type="subcellular location">
    <subcellularLocation>
        <location evidence="1">Cell membrane</location>
        <topology evidence="1">Multi-pass membrane protein</topology>
    </subcellularLocation>
</comment>
<dbReference type="InterPro" id="IPR005702">
    <property type="entry name" value="Wzc-like_C"/>
</dbReference>
<dbReference type="Proteomes" id="UP000245506">
    <property type="component" value="Unassembled WGS sequence"/>
</dbReference>
<name>A0A317CJY0_9GAMM</name>
<reference evidence="14 15" key="1">
    <citation type="submission" date="2018-05" db="EMBL/GenBank/DDBJ databases">
        <title>Leucothrix arctica sp. nov., isolated from Arctic seawater.</title>
        <authorList>
            <person name="Choi A."/>
            <person name="Baek K."/>
        </authorList>
    </citation>
    <scope>NUCLEOTIDE SEQUENCE [LARGE SCALE GENOMIC DNA]</scope>
    <source>
        <strain evidence="14 15">IMCC9719</strain>
    </source>
</reference>
<dbReference type="GO" id="GO:0005886">
    <property type="term" value="C:plasma membrane"/>
    <property type="evidence" value="ECO:0007669"/>
    <property type="project" value="UniProtKB-SubCell"/>
</dbReference>
<dbReference type="InterPro" id="IPR002586">
    <property type="entry name" value="CobQ/CobB/MinD/ParA_Nub-bd_dom"/>
</dbReference>
<keyword evidence="3 10" id="KW-0812">Transmembrane</keyword>
<feature type="coiled-coil region" evidence="8">
    <location>
        <begin position="318"/>
        <end position="395"/>
    </location>
</feature>
<evidence type="ECO:0000313" key="14">
    <source>
        <dbReference type="EMBL" id="PWQ98491.1"/>
    </source>
</evidence>
<dbReference type="EMBL" id="QGKL01000011">
    <property type="protein sequence ID" value="PWQ98491.1"/>
    <property type="molecule type" value="Genomic_DNA"/>
</dbReference>
<keyword evidence="4" id="KW-0547">Nucleotide-binding</keyword>
<dbReference type="CDD" id="cd05387">
    <property type="entry name" value="BY-kinase"/>
    <property type="match status" value="1"/>
</dbReference>
<keyword evidence="15" id="KW-1185">Reference proteome</keyword>
<proteinExistence type="predicted"/>
<dbReference type="RefSeq" id="WP_109822009.1">
    <property type="nucleotide sequence ID" value="NZ_QGKL01000011.1"/>
</dbReference>
<evidence type="ECO:0000256" key="7">
    <source>
        <dbReference type="ARBA" id="ARBA00023136"/>
    </source>
</evidence>
<feature type="domain" description="CobQ/CobB/MinD/ParA nucleotide binding" evidence="11">
    <location>
        <begin position="553"/>
        <end position="721"/>
    </location>
</feature>
<evidence type="ECO:0000259" key="13">
    <source>
        <dbReference type="Pfam" id="PF13807"/>
    </source>
</evidence>
<evidence type="ECO:0008006" key="16">
    <source>
        <dbReference type="Google" id="ProtNLM"/>
    </source>
</evidence>
<dbReference type="GO" id="GO:0004713">
    <property type="term" value="F:protein tyrosine kinase activity"/>
    <property type="evidence" value="ECO:0007669"/>
    <property type="project" value="TreeGrafter"/>
</dbReference>
<dbReference type="Pfam" id="PF02706">
    <property type="entry name" value="Wzz"/>
    <property type="match status" value="1"/>
</dbReference>
<keyword evidence="8" id="KW-0175">Coiled coil</keyword>
<evidence type="ECO:0000256" key="10">
    <source>
        <dbReference type="SAM" id="Phobius"/>
    </source>
</evidence>
<dbReference type="GO" id="GO:0005524">
    <property type="term" value="F:ATP binding"/>
    <property type="evidence" value="ECO:0007669"/>
    <property type="project" value="UniProtKB-KW"/>
</dbReference>
<feature type="region of interest" description="Disordered" evidence="9">
    <location>
        <begin position="731"/>
        <end position="750"/>
    </location>
</feature>
<dbReference type="PANTHER" id="PTHR32309">
    <property type="entry name" value="TYROSINE-PROTEIN KINASE"/>
    <property type="match status" value="1"/>
</dbReference>
<evidence type="ECO:0000256" key="3">
    <source>
        <dbReference type="ARBA" id="ARBA00022692"/>
    </source>
</evidence>
<keyword evidence="5" id="KW-0067">ATP-binding</keyword>
<evidence type="ECO:0000256" key="8">
    <source>
        <dbReference type="SAM" id="Coils"/>
    </source>
</evidence>
<dbReference type="PANTHER" id="PTHR32309:SF13">
    <property type="entry name" value="FERRIC ENTEROBACTIN TRANSPORT PROTEIN FEPE"/>
    <property type="match status" value="1"/>
</dbReference>
<dbReference type="Gene3D" id="3.40.50.300">
    <property type="entry name" value="P-loop containing nucleotide triphosphate hydrolases"/>
    <property type="match status" value="1"/>
</dbReference>
<evidence type="ECO:0000313" key="15">
    <source>
        <dbReference type="Proteomes" id="UP000245506"/>
    </source>
</evidence>
<evidence type="ECO:0000256" key="4">
    <source>
        <dbReference type="ARBA" id="ARBA00022741"/>
    </source>
</evidence>
<feature type="domain" description="Tyrosine-protein kinase G-rich" evidence="13">
    <location>
        <begin position="409"/>
        <end position="483"/>
    </location>
</feature>
<dbReference type="InterPro" id="IPR032807">
    <property type="entry name" value="GNVR"/>
</dbReference>
<accession>A0A317CJY0</accession>
<dbReference type="InterPro" id="IPR027417">
    <property type="entry name" value="P-loop_NTPase"/>
</dbReference>
<dbReference type="OrthoDB" id="9775724at2"/>
<evidence type="ECO:0000259" key="12">
    <source>
        <dbReference type="Pfam" id="PF02706"/>
    </source>
</evidence>
<feature type="transmembrane region" description="Helical" evidence="10">
    <location>
        <begin position="52"/>
        <end position="70"/>
    </location>
</feature>
<dbReference type="Pfam" id="PF01656">
    <property type="entry name" value="CbiA"/>
    <property type="match status" value="1"/>
</dbReference>
<feature type="domain" description="Polysaccharide chain length determinant N-terminal" evidence="12">
    <location>
        <begin position="37"/>
        <end position="130"/>
    </location>
</feature>
<evidence type="ECO:0000256" key="5">
    <source>
        <dbReference type="ARBA" id="ARBA00022840"/>
    </source>
</evidence>
<feature type="coiled-coil region" evidence="8">
    <location>
        <begin position="235"/>
        <end position="262"/>
    </location>
</feature>